<dbReference type="AlphaFoldDB" id="A0A6P1MHY3"/>
<evidence type="ECO:0000313" key="3">
    <source>
        <dbReference type="Proteomes" id="UP000463883"/>
    </source>
</evidence>
<gene>
    <name evidence="2" type="ORF">Ami3637_01280</name>
</gene>
<sequence length="114" mass="12986">MKVDKSLTSGSTTMLILKLLENQDMYGYQMIEELENKSKNVFTLKAGTLYPILHSLEQQGMITAYEGLSEEGRTRKYYKITEKGKKLFSEKKEEWTVYAKAVKDVLGGVSYATV</sequence>
<dbReference type="Gene3D" id="1.10.10.10">
    <property type="entry name" value="Winged helix-like DNA-binding domain superfamily/Winged helix DNA-binding domain"/>
    <property type="match status" value="1"/>
</dbReference>
<keyword evidence="3" id="KW-1185">Reference proteome</keyword>
<dbReference type="SUPFAM" id="SSF46785">
    <property type="entry name" value="Winged helix' DNA-binding domain"/>
    <property type="match status" value="1"/>
</dbReference>
<evidence type="ECO:0000313" key="2">
    <source>
        <dbReference type="EMBL" id="QHI71206.1"/>
    </source>
</evidence>
<dbReference type="KEGG" id="amic:Ami3637_01280"/>
<feature type="domain" description="Transcription regulator PadR N-terminal" evidence="1">
    <location>
        <begin position="16"/>
        <end position="89"/>
    </location>
</feature>
<dbReference type="EMBL" id="CP047591">
    <property type="protein sequence ID" value="QHI71206.1"/>
    <property type="molecule type" value="Genomic_DNA"/>
</dbReference>
<dbReference type="InterPro" id="IPR036390">
    <property type="entry name" value="WH_DNA-bd_sf"/>
</dbReference>
<evidence type="ECO:0000259" key="1">
    <source>
        <dbReference type="Pfam" id="PF03551"/>
    </source>
</evidence>
<proteinExistence type="predicted"/>
<dbReference type="InterPro" id="IPR036388">
    <property type="entry name" value="WH-like_DNA-bd_sf"/>
</dbReference>
<name>A0A6P1MHY3_9FIRM</name>
<dbReference type="Proteomes" id="UP000463883">
    <property type="component" value="Chromosome"/>
</dbReference>
<protein>
    <submittedName>
        <fullName evidence="2">PadR family transcriptional regulator</fullName>
    </submittedName>
</protein>
<dbReference type="PANTHER" id="PTHR43252:SF7">
    <property type="entry name" value="TRANSCRIPTIONAL REGULATOR YQJI"/>
    <property type="match status" value="1"/>
</dbReference>
<reference evidence="2 3" key="1">
    <citation type="submission" date="2020-01" db="EMBL/GenBank/DDBJ databases">
        <title>Genomic analysis of Aminipila sp. CBA3637.</title>
        <authorList>
            <person name="Kim Y.B."/>
            <person name="Roh S.W."/>
        </authorList>
    </citation>
    <scope>NUCLEOTIDE SEQUENCE [LARGE SCALE GENOMIC DNA]</scope>
    <source>
        <strain evidence="2 3">CBA3637</strain>
    </source>
</reference>
<organism evidence="2 3">
    <name type="scientific">Aminipila terrae</name>
    <dbReference type="NCBI Taxonomy" id="2697030"/>
    <lineage>
        <taxon>Bacteria</taxon>
        <taxon>Bacillati</taxon>
        <taxon>Bacillota</taxon>
        <taxon>Clostridia</taxon>
        <taxon>Peptostreptococcales</taxon>
        <taxon>Anaerovoracaceae</taxon>
        <taxon>Aminipila</taxon>
    </lineage>
</organism>
<dbReference type="Pfam" id="PF03551">
    <property type="entry name" value="PadR"/>
    <property type="match status" value="1"/>
</dbReference>
<dbReference type="InterPro" id="IPR005149">
    <property type="entry name" value="Tscrpt_reg_PadR_N"/>
</dbReference>
<accession>A0A6P1MHY3</accession>
<dbReference type="RefSeq" id="WP_162360982.1">
    <property type="nucleotide sequence ID" value="NZ_CP047591.1"/>
</dbReference>
<dbReference type="PANTHER" id="PTHR43252">
    <property type="entry name" value="TRANSCRIPTIONAL REGULATOR YQJI"/>
    <property type="match status" value="1"/>
</dbReference>